<keyword evidence="3" id="KW-1185">Reference proteome</keyword>
<keyword evidence="2" id="KW-0328">Glycosyltransferase</keyword>
<dbReference type="EMBL" id="CP035491">
    <property type="protein sequence ID" value="QAY73545.1"/>
    <property type="molecule type" value="Genomic_DNA"/>
</dbReference>
<dbReference type="InterPro" id="IPR029057">
    <property type="entry name" value="PRTase-like"/>
</dbReference>
<dbReference type="SUPFAM" id="SSF53271">
    <property type="entry name" value="PRTase-like"/>
    <property type="match status" value="1"/>
</dbReference>
<name>A0A4P6FCK6_9MICO</name>
<keyword evidence="2" id="KW-0808">Transferase</keyword>
<dbReference type="OrthoDB" id="9810066at2"/>
<dbReference type="Proteomes" id="UP000291259">
    <property type="component" value="Chromosome"/>
</dbReference>
<dbReference type="Gene3D" id="3.40.50.2020">
    <property type="match status" value="1"/>
</dbReference>
<gene>
    <name evidence="2" type="ORF">ET445_09545</name>
</gene>
<evidence type="ECO:0000313" key="3">
    <source>
        <dbReference type="Proteomes" id="UP000291259"/>
    </source>
</evidence>
<proteinExistence type="predicted"/>
<dbReference type="KEGG" id="agf:ET445_09545"/>
<dbReference type="AlphaFoldDB" id="A0A4P6FCK6"/>
<evidence type="ECO:0000313" key="2">
    <source>
        <dbReference type="EMBL" id="QAY73545.1"/>
    </source>
</evidence>
<dbReference type="Pfam" id="PF00156">
    <property type="entry name" value="Pribosyltran"/>
    <property type="match status" value="1"/>
</dbReference>
<dbReference type="GO" id="GO:0016757">
    <property type="term" value="F:glycosyltransferase activity"/>
    <property type="evidence" value="ECO:0007669"/>
    <property type="project" value="UniProtKB-KW"/>
</dbReference>
<evidence type="ECO:0000259" key="1">
    <source>
        <dbReference type="Pfam" id="PF00156"/>
    </source>
</evidence>
<protein>
    <submittedName>
        <fullName evidence="2">Phosphoribosyltransferase</fullName>
    </submittedName>
</protein>
<organism evidence="2 3">
    <name type="scientific">Agromyces protaetiae</name>
    <dbReference type="NCBI Taxonomy" id="2509455"/>
    <lineage>
        <taxon>Bacteria</taxon>
        <taxon>Bacillati</taxon>
        <taxon>Actinomycetota</taxon>
        <taxon>Actinomycetes</taxon>
        <taxon>Micrococcales</taxon>
        <taxon>Microbacteriaceae</taxon>
        <taxon>Agromyces</taxon>
    </lineage>
</organism>
<dbReference type="InterPro" id="IPR000836">
    <property type="entry name" value="PRTase_dom"/>
</dbReference>
<dbReference type="Gene3D" id="3.30.1310.20">
    <property type="entry name" value="PRTase-like"/>
    <property type="match status" value="1"/>
</dbReference>
<dbReference type="RefSeq" id="WP_129190913.1">
    <property type="nucleotide sequence ID" value="NZ_CP035491.1"/>
</dbReference>
<accession>A0A4P6FCK6</accession>
<reference evidence="2 3" key="1">
    <citation type="submission" date="2019-01" db="EMBL/GenBank/DDBJ databases">
        <title>Genome sequencing of strain FW100M-8.</title>
        <authorList>
            <person name="Heo J."/>
            <person name="Kim S.-J."/>
            <person name="Kim J.-S."/>
            <person name="Hong S.-B."/>
            <person name="Kwon S.-W."/>
        </authorList>
    </citation>
    <scope>NUCLEOTIDE SEQUENCE [LARGE SCALE GENOMIC DNA]</scope>
    <source>
        <strain evidence="2 3">FW100M-8</strain>
    </source>
</reference>
<sequence>MSRFADRRDAGRRLAEAVAGRFAADASVSAVPGPDVSGPDVVVLGLPRGGVPVADEVAHALAAPLDVLVVRKLGVPHRPEVAMGAVGEGGTVVWNDDVLAQARVPHGELRRIEARERAEVESRVARFRSGRAAAPIEGRTAVIVDDGVATGATARVACRVARAMGAARVVLAVPVAAPDSLADLVGDGTADEVVRLAAPPGFMAVGMHYLDFAQTPDAEVVAILADADSRVRGGG</sequence>
<feature type="domain" description="Phosphoribosyltransferase" evidence="1">
    <location>
        <begin position="40"/>
        <end position="180"/>
    </location>
</feature>
<dbReference type="CDD" id="cd06223">
    <property type="entry name" value="PRTases_typeI"/>
    <property type="match status" value="1"/>
</dbReference>